<name>A0A1V4SUJ9_9CLOT</name>
<dbReference type="RefSeq" id="WP_080022923.1">
    <property type="nucleotide sequence ID" value="NZ_LTAY01000043.1"/>
</dbReference>
<proteinExistence type="predicted"/>
<gene>
    <name evidence="2" type="ORF">CLTHE_17550</name>
</gene>
<feature type="transmembrane region" description="Helical" evidence="1">
    <location>
        <begin position="6"/>
        <end position="27"/>
    </location>
</feature>
<evidence type="ECO:0008006" key="4">
    <source>
        <dbReference type="Google" id="ProtNLM"/>
    </source>
</evidence>
<keyword evidence="1" id="KW-1133">Transmembrane helix</keyword>
<sequence>MFNQLIKIAAAQGIWTLLSIVLIIYIIQVQKLRDANQQKREENYINLIKELVEKEK</sequence>
<dbReference type="InterPro" id="IPR024405">
    <property type="entry name" value="Phage_BhlA/UviB"/>
</dbReference>
<dbReference type="OrthoDB" id="2680433at2"/>
<evidence type="ECO:0000256" key="1">
    <source>
        <dbReference type="SAM" id="Phobius"/>
    </source>
</evidence>
<dbReference type="Proteomes" id="UP000191448">
    <property type="component" value="Unassembled WGS sequence"/>
</dbReference>
<dbReference type="AlphaFoldDB" id="A0A1V4SUJ9"/>
<reference evidence="2 3" key="1">
    <citation type="submission" date="2016-02" db="EMBL/GenBank/DDBJ databases">
        <title>Genome sequence of Clostridium thermobutyricum DSM 4928.</title>
        <authorList>
            <person name="Poehlein A."/>
            <person name="Daniel R."/>
        </authorList>
    </citation>
    <scope>NUCLEOTIDE SEQUENCE [LARGE SCALE GENOMIC DNA]</scope>
    <source>
        <strain evidence="2 3">DSM 4928</strain>
    </source>
</reference>
<dbReference type="Pfam" id="PF10960">
    <property type="entry name" value="Holin_BhlA"/>
    <property type="match status" value="1"/>
</dbReference>
<keyword evidence="1" id="KW-0472">Membrane</keyword>
<evidence type="ECO:0000313" key="3">
    <source>
        <dbReference type="Proteomes" id="UP000191448"/>
    </source>
</evidence>
<accession>A0A1V4SUJ9</accession>
<protein>
    <recommendedName>
        <fullName evidence="4">Bacteriocin UviB</fullName>
    </recommendedName>
</protein>
<organism evidence="2 3">
    <name type="scientific">Clostridium thermobutyricum DSM 4928</name>
    <dbReference type="NCBI Taxonomy" id="1121339"/>
    <lineage>
        <taxon>Bacteria</taxon>
        <taxon>Bacillati</taxon>
        <taxon>Bacillota</taxon>
        <taxon>Clostridia</taxon>
        <taxon>Eubacteriales</taxon>
        <taxon>Clostridiaceae</taxon>
        <taxon>Clostridium</taxon>
    </lineage>
</organism>
<evidence type="ECO:0000313" key="2">
    <source>
        <dbReference type="EMBL" id="OPX47590.1"/>
    </source>
</evidence>
<dbReference type="EMBL" id="LTAY01000043">
    <property type="protein sequence ID" value="OPX47590.1"/>
    <property type="molecule type" value="Genomic_DNA"/>
</dbReference>
<keyword evidence="1" id="KW-0812">Transmembrane</keyword>
<comment type="caution">
    <text evidence="2">The sequence shown here is derived from an EMBL/GenBank/DDBJ whole genome shotgun (WGS) entry which is preliminary data.</text>
</comment>